<protein>
    <submittedName>
        <fullName evidence="2">Uncharacterized protein</fullName>
    </submittedName>
</protein>
<evidence type="ECO:0000313" key="3">
    <source>
        <dbReference type="Proteomes" id="UP000248961"/>
    </source>
</evidence>
<dbReference type="RefSeq" id="XP_025556122.1">
    <property type="nucleotide sequence ID" value="XM_025699053.1"/>
</dbReference>
<dbReference type="GeneID" id="37203342"/>
<reference evidence="2 3" key="1">
    <citation type="submission" date="2018-02" db="EMBL/GenBank/DDBJ databases">
        <title>The genomes of Aspergillus section Nigri reveals drivers in fungal speciation.</title>
        <authorList>
            <consortium name="DOE Joint Genome Institute"/>
            <person name="Vesth T.C."/>
            <person name="Nybo J."/>
            <person name="Theobald S."/>
            <person name="Brandl J."/>
            <person name="Frisvad J.C."/>
            <person name="Nielsen K.F."/>
            <person name="Lyhne E.K."/>
            <person name="Kogle M.E."/>
            <person name="Kuo A."/>
            <person name="Riley R."/>
            <person name="Clum A."/>
            <person name="Nolan M."/>
            <person name="Lipzen A."/>
            <person name="Salamov A."/>
            <person name="Henrissat B."/>
            <person name="Wiebenga A."/>
            <person name="De vries R.P."/>
            <person name="Grigoriev I.V."/>
            <person name="Mortensen U.H."/>
            <person name="Andersen M.R."/>
            <person name="Baker S.E."/>
        </authorList>
    </citation>
    <scope>NUCLEOTIDE SEQUENCE [LARGE SCALE GENOMIC DNA]</scope>
    <source>
        <strain evidence="2 3">CBS 101889</strain>
    </source>
</reference>
<dbReference type="VEuPathDB" id="FungiDB:BO97DRAFT_452973"/>
<gene>
    <name evidence="2" type="ORF">BO97DRAFT_452973</name>
</gene>
<name>A0A395ICV5_ASPHC</name>
<sequence length="413" mass="44937">MPHRKLPASYPGDNWSSITETNDFLPFDSAYESDSTSRSSSHKHTRGATRTSTHPFPPHLDRMSLEFDEMDRENRDVSTLFTFPEGQLHPSGLTVLDSKTTTRLLTPLYLLHSASQAGKGDFLTGRVTVCEESGVDLARILKNSDGLSVRLDATCQVCVRMDAILRTLGRSKNKITYTIATAILAKSTSSLLHLTKSWDIAGLIGSLVAITFAIAADYTQLPTDPRAATTYQDILAHALLDRDLAFSHIRPVAVSTTDNSIGALGAGAEDKLEEFVIQDLDFAGSTTGKEDIHVTWYRNNNRVVFRLLPPGQDAQMTSGEALALGFWDGVGLLVSYGIEYLSELGTEDEDELAVAIARAWTAGPGALGDERGGLIVSSIEKGVEYVSLYVDIMREEDGTKGLIEVTGEMEGFL</sequence>
<dbReference type="OrthoDB" id="4501358at2759"/>
<keyword evidence="3" id="KW-1185">Reference proteome</keyword>
<proteinExistence type="predicted"/>
<feature type="region of interest" description="Disordered" evidence="1">
    <location>
        <begin position="29"/>
        <end position="60"/>
    </location>
</feature>
<accession>A0A395ICV5</accession>
<evidence type="ECO:0000313" key="2">
    <source>
        <dbReference type="EMBL" id="RAL16968.1"/>
    </source>
</evidence>
<feature type="compositionally biased region" description="Low complexity" evidence="1">
    <location>
        <begin position="29"/>
        <end position="39"/>
    </location>
</feature>
<organism evidence="2 3">
    <name type="scientific">Aspergillus homomorphus (strain CBS 101889)</name>
    <dbReference type="NCBI Taxonomy" id="1450537"/>
    <lineage>
        <taxon>Eukaryota</taxon>
        <taxon>Fungi</taxon>
        <taxon>Dikarya</taxon>
        <taxon>Ascomycota</taxon>
        <taxon>Pezizomycotina</taxon>
        <taxon>Eurotiomycetes</taxon>
        <taxon>Eurotiomycetidae</taxon>
        <taxon>Eurotiales</taxon>
        <taxon>Aspergillaceae</taxon>
        <taxon>Aspergillus</taxon>
        <taxon>Aspergillus subgen. Circumdati</taxon>
    </lineage>
</organism>
<dbReference type="EMBL" id="KZ824268">
    <property type="protein sequence ID" value="RAL16968.1"/>
    <property type="molecule type" value="Genomic_DNA"/>
</dbReference>
<evidence type="ECO:0000256" key="1">
    <source>
        <dbReference type="SAM" id="MobiDB-lite"/>
    </source>
</evidence>
<dbReference type="AlphaFoldDB" id="A0A395ICV5"/>
<dbReference type="Proteomes" id="UP000248961">
    <property type="component" value="Unassembled WGS sequence"/>
</dbReference>